<comment type="caution">
    <text evidence="1">The sequence shown here is derived from an EMBL/GenBank/DDBJ whole genome shotgun (WGS) entry which is preliminary data.</text>
</comment>
<proteinExistence type="predicted"/>
<dbReference type="EMBL" id="JABTEG010000004">
    <property type="protein sequence ID" value="KAG4305289.1"/>
    <property type="molecule type" value="Genomic_DNA"/>
</dbReference>
<keyword evidence="2" id="KW-1185">Reference proteome</keyword>
<evidence type="ECO:0000313" key="1">
    <source>
        <dbReference type="EMBL" id="KAG4305289.1"/>
    </source>
</evidence>
<sequence length="134" mass="14892">MVKNIDIDSLEKIDASEVAKHCTRDDLYIVIHKLVYNVSSFINEHPGGEEVLLDLAGQDATDAFEDVGHSDEARDILKKLLVGRLEGTIEQSKTVLSSYSSETKNKFNLKMYIIAAVVALLAFAIYIPVSKTFM</sequence>
<protein>
    <submittedName>
        <fullName evidence="1">Uncharacterized protein</fullName>
    </submittedName>
</protein>
<reference evidence="1 2" key="1">
    <citation type="journal article" date="2021" name="Commun. Biol.">
        <title>Genomic insights into the host specific adaptation of the Pneumocystis genus.</title>
        <authorList>
            <person name="Cisse O.H."/>
            <person name="Ma L."/>
            <person name="Dekker J.P."/>
            <person name="Khil P.P."/>
            <person name="Youn J.-H."/>
            <person name="Brenchley J.M."/>
            <person name="Blair R."/>
            <person name="Pahar B."/>
            <person name="Chabe M."/>
            <person name="Van Rompay K.K.A."/>
            <person name="Keesler R."/>
            <person name="Sukura A."/>
            <person name="Hirsch V."/>
            <person name="Kutty G."/>
            <person name="Liu Y."/>
            <person name="Peng L."/>
            <person name="Chen J."/>
            <person name="Song J."/>
            <person name="Weissenbacher-Lang C."/>
            <person name="Xu J."/>
            <person name="Upham N.S."/>
            <person name="Stajich J.E."/>
            <person name="Cuomo C.A."/>
            <person name="Cushion M.T."/>
            <person name="Kovacs J.A."/>
        </authorList>
    </citation>
    <scope>NUCLEOTIDE SEQUENCE [LARGE SCALE GENOMIC DNA]</scope>
    <source>
        <strain evidence="1 2">RABM</strain>
    </source>
</reference>
<dbReference type="Proteomes" id="UP000768646">
    <property type="component" value="Unassembled WGS sequence"/>
</dbReference>
<accession>A0ACB7CC25</accession>
<name>A0ACB7CC25_9ASCO</name>
<gene>
    <name evidence="1" type="ORF">PORY_001459</name>
</gene>
<evidence type="ECO:0000313" key="2">
    <source>
        <dbReference type="Proteomes" id="UP000768646"/>
    </source>
</evidence>
<organism evidence="1 2">
    <name type="scientific">Pneumocystis oryctolagi</name>
    <dbReference type="NCBI Taxonomy" id="42067"/>
    <lineage>
        <taxon>Eukaryota</taxon>
        <taxon>Fungi</taxon>
        <taxon>Dikarya</taxon>
        <taxon>Ascomycota</taxon>
        <taxon>Taphrinomycotina</taxon>
        <taxon>Pneumocystomycetes</taxon>
        <taxon>Pneumocystaceae</taxon>
        <taxon>Pneumocystis</taxon>
    </lineage>
</organism>